<comment type="caution">
    <text evidence="2">The sequence shown here is derived from an EMBL/GenBank/DDBJ whole genome shotgun (WGS) entry which is preliminary data.</text>
</comment>
<keyword evidence="3" id="KW-1185">Reference proteome</keyword>
<keyword evidence="1" id="KW-0732">Signal</keyword>
<reference evidence="2" key="2">
    <citation type="submission" date="2020-05" db="EMBL/GenBank/DDBJ databases">
        <authorList>
            <person name="Kim H.-S."/>
            <person name="Proctor R.H."/>
            <person name="Brown D.W."/>
        </authorList>
    </citation>
    <scope>NUCLEOTIDE SEQUENCE</scope>
    <source>
        <strain evidence="2">NRRL 20472</strain>
    </source>
</reference>
<evidence type="ECO:0000313" key="3">
    <source>
        <dbReference type="Proteomes" id="UP000622797"/>
    </source>
</evidence>
<dbReference type="Proteomes" id="UP000622797">
    <property type="component" value="Unassembled WGS sequence"/>
</dbReference>
<protein>
    <submittedName>
        <fullName evidence="2">Uncharacterized protein</fullName>
    </submittedName>
</protein>
<dbReference type="OrthoDB" id="5023749at2759"/>
<proteinExistence type="predicted"/>
<dbReference type="EMBL" id="JABEXW010000639">
    <property type="protein sequence ID" value="KAF4960428.1"/>
    <property type="molecule type" value="Genomic_DNA"/>
</dbReference>
<reference evidence="2" key="1">
    <citation type="journal article" date="2020" name="BMC Genomics">
        <title>Correction to: Identification and distribution of gene clusters required for synthesis of sphingolipid metabolism inhibitors in diverse species of the filamentous fungus Fusarium.</title>
        <authorList>
            <person name="Kim H.S."/>
            <person name="Lohmar J.M."/>
            <person name="Busman M."/>
            <person name="Brown D.W."/>
            <person name="Naumann T.A."/>
            <person name="Divon H.H."/>
            <person name="Lysoe E."/>
            <person name="Uhlig S."/>
            <person name="Proctor R.H."/>
        </authorList>
    </citation>
    <scope>NUCLEOTIDE SEQUENCE</scope>
    <source>
        <strain evidence="2">NRRL 20472</strain>
    </source>
</reference>
<accession>A0A8H4TM59</accession>
<name>A0A8H4TM59_9HYPO</name>
<dbReference type="AlphaFoldDB" id="A0A8H4TM59"/>
<evidence type="ECO:0000256" key="1">
    <source>
        <dbReference type="SAM" id="SignalP"/>
    </source>
</evidence>
<feature type="signal peptide" evidence="1">
    <location>
        <begin position="1"/>
        <end position="17"/>
    </location>
</feature>
<evidence type="ECO:0000313" key="2">
    <source>
        <dbReference type="EMBL" id="KAF4960428.1"/>
    </source>
</evidence>
<organism evidence="2 3">
    <name type="scientific">Fusarium sarcochroum</name>
    <dbReference type="NCBI Taxonomy" id="1208366"/>
    <lineage>
        <taxon>Eukaryota</taxon>
        <taxon>Fungi</taxon>
        <taxon>Dikarya</taxon>
        <taxon>Ascomycota</taxon>
        <taxon>Pezizomycotina</taxon>
        <taxon>Sordariomycetes</taxon>
        <taxon>Hypocreomycetidae</taxon>
        <taxon>Hypocreales</taxon>
        <taxon>Nectriaceae</taxon>
        <taxon>Fusarium</taxon>
        <taxon>Fusarium lateritium species complex</taxon>
    </lineage>
</organism>
<gene>
    <name evidence="2" type="ORF">FSARC_10488</name>
</gene>
<feature type="chain" id="PRO_5034222898" evidence="1">
    <location>
        <begin position="18"/>
        <end position="523"/>
    </location>
</feature>
<sequence length="523" mass="58469">MYFQVIAIFSLVSIAQAQWKSCASFWPKITPGKQFTVKDSCRVLSGYPKVFGKADIKVTVTYTQKWSRLSSKTKLAVRPILEESLKAAIQLYEDIAKLPSDIVLILTTEVDHEVTAETFYPIEQKPPCQIKFYQRWTTESTTNKPRALQALAHELYHCVQSLGKLKNSPDPEWVREGSANYFSNLVFPDSNAEWPDKEHSGHAYKSALPIYAHVGPDAYTTSIFFQSQEKDFKRDVLHNFVMATPGGSSGLEERTRLSGLDGFTDEFFSFAKQFSMQNIQDTNGSPIPIQEIPPVAAAIKLDAKGTTGTATLTGTPFTLSVFKINVEAGQTARIFSDANDHQRMAYRESDVLEWTDMAADESVRQIDIPCNNKKTPQTFIILFISTADVKSDKGKITIATGKPIKCGARSGFVLYPLFDPKTGGGYCPKGTHSSRLAIWCCPDGTELDEAVAQQVSICCPTAKDCSKEIIPNHFRCADPSWRLWNKDNRQVGCCQQGFYPNWARYCVKDFAARDSRFVQVPQS</sequence>